<dbReference type="AlphaFoldDB" id="A0A419V7J5"/>
<sequence length="237" mass="26639">MTQWFAHRGVSIAKPENTMAAFKLAEEKGADGIELDVQLTRDNKVIVMHDLSINRTTNGRGTIRSKTWDDLKKLDAGSWFGGTYEPIPLLEDVVSWLSGNTLLVNIELKGPLKTMPDLIRAVKNIVEPALPASRVIISSFHHPTVVSLHEEWKEPEKALLVSSGLYKPLRYLQQAEVFSLHVKRQTISDKEMVELMEQGITVRVFTVNDEKALQRLINLQVDGIMTDHGILPITLSH</sequence>
<dbReference type="Proteomes" id="UP000285120">
    <property type="component" value="Unassembled WGS sequence"/>
</dbReference>
<evidence type="ECO:0000313" key="2">
    <source>
        <dbReference type="EMBL" id="RKD76022.1"/>
    </source>
</evidence>
<feature type="domain" description="GP-PDE" evidence="1">
    <location>
        <begin position="2"/>
        <end position="236"/>
    </location>
</feature>
<dbReference type="GO" id="GO:0008081">
    <property type="term" value="F:phosphoric diester hydrolase activity"/>
    <property type="evidence" value="ECO:0007669"/>
    <property type="project" value="InterPro"/>
</dbReference>
<dbReference type="PANTHER" id="PTHR46211:SF1">
    <property type="entry name" value="GLYCEROPHOSPHODIESTER PHOSPHODIESTERASE, CYTOPLASMIC"/>
    <property type="match status" value="1"/>
</dbReference>
<comment type="caution">
    <text evidence="2">The sequence shown here is derived from an EMBL/GenBank/DDBJ whole genome shotgun (WGS) entry which is preliminary data.</text>
</comment>
<dbReference type="Pfam" id="PF03009">
    <property type="entry name" value="GDPD"/>
    <property type="match status" value="1"/>
</dbReference>
<dbReference type="Gene3D" id="3.20.20.190">
    <property type="entry name" value="Phosphatidylinositol (PI) phosphodiesterase"/>
    <property type="match status" value="1"/>
</dbReference>
<dbReference type="PROSITE" id="PS51704">
    <property type="entry name" value="GP_PDE"/>
    <property type="match status" value="1"/>
</dbReference>
<keyword evidence="3" id="KW-1185">Reference proteome</keyword>
<dbReference type="SUPFAM" id="SSF51695">
    <property type="entry name" value="PLC-like phosphodiesterases"/>
    <property type="match status" value="1"/>
</dbReference>
<accession>A0A419V7J5</accession>
<dbReference type="InterPro" id="IPR030395">
    <property type="entry name" value="GP_PDE_dom"/>
</dbReference>
<dbReference type="InterPro" id="IPR017946">
    <property type="entry name" value="PLC-like_Pdiesterase_TIM-brl"/>
</dbReference>
<gene>
    <name evidence="2" type="ORF">ATL39_0234</name>
</gene>
<reference evidence="2 3" key="1">
    <citation type="submission" date="2018-09" db="EMBL/GenBank/DDBJ databases">
        <title>Genomic Encyclopedia of Archaeal and Bacterial Type Strains, Phase II (KMG-II): from individual species to whole genera.</title>
        <authorList>
            <person name="Goeker M."/>
        </authorList>
    </citation>
    <scope>NUCLEOTIDE SEQUENCE [LARGE SCALE GENOMIC DNA]</scope>
    <source>
        <strain evidence="2 3">DSM 17008</strain>
    </source>
</reference>
<dbReference type="RefSeq" id="WP_120191445.1">
    <property type="nucleotide sequence ID" value="NZ_RAPK01000006.1"/>
</dbReference>
<evidence type="ECO:0000313" key="3">
    <source>
        <dbReference type="Proteomes" id="UP000285120"/>
    </source>
</evidence>
<dbReference type="GO" id="GO:0006629">
    <property type="term" value="P:lipid metabolic process"/>
    <property type="evidence" value="ECO:0007669"/>
    <property type="project" value="InterPro"/>
</dbReference>
<dbReference type="EMBL" id="RAPK01000006">
    <property type="protein sequence ID" value="RKD76022.1"/>
    <property type="molecule type" value="Genomic_DNA"/>
</dbReference>
<name>A0A419V7J5_9BACL</name>
<dbReference type="PANTHER" id="PTHR46211">
    <property type="entry name" value="GLYCEROPHOSPHORYL DIESTER PHOSPHODIESTERASE"/>
    <property type="match status" value="1"/>
</dbReference>
<organism evidence="2 3">
    <name type="scientific">Sinobaca qinghaiensis</name>
    <dbReference type="NCBI Taxonomy" id="342944"/>
    <lineage>
        <taxon>Bacteria</taxon>
        <taxon>Bacillati</taxon>
        <taxon>Bacillota</taxon>
        <taxon>Bacilli</taxon>
        <taxon>Bacillales</taxon>
        <taxon>Sporolactobacillaceae</taxon>
        <taxon>Sinobaca</taxon>
    </lineage>
</organism>
<proteinExistence type="predicted"/>
<evidence type="ECO:0000259" key="1">
    <source>
        <dbReference type="PROSITE" id="PS51704"/>
    </source>
</evidence>
<protein>
    <submittedName>
        <fullName evidence="2">Glycerophosphoryl diester phosphodiesterase</fullName>
    </submittedName>
</protein>
<dbReference type="OrthoDB" id="384721at2"/>